<evidence type="ECO:0000256" key="8">
    <source>
        <dbReference type="SAM" id="MobiDB-lite"/>
    </source>
</evidence>
<feature type="compositionally biased region" description="Acidic residues" evidence="8">
    <location>
        <begin position="66"/>
        <end position="77"/>
    </location>
</feature>
<evidence type="ECO:0000256" key="3">
    <source>
        <dbReference type="ARBA" id="ARBA00022737"/>
    </source>
</evidence>
<dbReference type="GO" id="GO:0005634">
    <property type="term" value="C:nucleus"/>
    <property type="evidence" value="ECO:0007669"/>
    <property type="project" value="UniProtKB-SubCell"/>
</dbReference>
<evidence type="ECO:0000313" key="11">
    <source>
        <dbReference type="Proteomes" id="UP001295684"/>
    </source>
</evidence>
<evidence type="ECO:0000256" key="2">
    <source>
        <dbReference type="ARBA" id="ARBA00022723"/>
    </source>
</evidence>
<dbReference type="GO" id="GO:0008270">
    <property type="term" value="F:zinc ion binding"/>
    <property type="evidence" value="ECO:0007669"/>
    <property type="project" value="UniProtKB-KW"/>
</dbReference>
<evidence type="ECO:0000256" key="1">
    <source>
        <dbReference type="ARBA" id="ARBA00004123"/>
    </source>
</evidence>
<feature type="compositionally biased region" description="Pro residues" evidence="8">
    <location>
        <begin position="119"/>
        <end position="140"/>
    </location>
</feature>
<dbReference type="PROSITE" id="PS50157">
    <property type="entry name" value="ZINC_FINGER_C2H2_2"/>
    <property type="match status" value="2"/>
</dbReference>
<evidence type="ECO:0000259" key="9">
    <source>
        <dbReference type="PROSITE" id="PS50157"/>
    </source>
</evidence>
<dbReference type="Gene3D" id="3.30.160.60">
    <property type="entry name" value="Classic Zinc Finger"/>
    <property type="match status" value="1"/>
</dbReference>
<dbReference type="GO" id="GO:0000981">
    <property type="term" value="F:DNA-binding transcription factor activity, RNA polymerase II-specific"/>
    <property type="evidence" value="ECO:0007669"/>
    <property type="project" value="TreeGrafter"/>
</dbReference>
<dbReference type="EMBL" id="CAMPGE010004964">
    <property type="protein sequence ID" value="CAI2363816.1"/>
    <property type="molecule type" value="Genomic_DNA"/>
</dbReference>
<gene>
    <name evidence="10" type="ORF">ECRASSUSDP1_LOCUS5155</name>
</gene>
<evidence type="ECO:0000256" key="5">
    <source>
        <dbReference type="ARBA" id="ARBA00022833"/>
    </source>
</evidence>
<keyword evidence="3" id="KW-0677">Repeat</keyword>
<dbReference type="GO" id="GO:0000978">
    <property type="term" value="F:RNA polymerase II cis-regulatory region sequence-specific DNA binding"/>
    <property type="evidence" value="ECO:0007669"/>
    <property type="project" value="TreeGrafter"/>
</dbReference>
<feature type="domain" description="C2H2-type" evidence="9">
    <location>
        <begin position="442"/>
        <end position="469"/>
    </location>
</feature>
<dbReference type="InterPro" id="IPR013087">
    <property type="entry name" value="Znf_C2H2_type"/>
</dbReference>
<evidence type="ECO:0000313" key="10">
    <source>
        <dbReference type="EMBL" id="CAI2363816.1"/>
    </source>
</evidence>
<reference evidence="10" key="1">
    <citation type="submission" date="2023-07" db="EMBL/GenBank/DDBJ databases">
        <authorList>
            <consortium name="AG Swart"/>
            <person name="Singh M."/>
            <person name="Singh A."/>
            <person name="Seah K."/>
            <person name="Emmerich C."/>
        </authorList>
    </citation>
    <scope>NUCLEOTIDE SEQUENCE</scope>
    <source>
        <strain evidence="10">DP1</strain>
    </source>
</reference>
<dbReference type="SMART" id="SM00355">
    <property type="entry name" value="ZnF_C2H2"/>
    <property type="match status" value="3"/>
</dbReference>
<keyword evidence="6" id="KW-0539">Nucleus</keyword>
<feature type="region of interest" description="Disordered" evidence="8">
    <location>
        <begin position="1"/>
        <end position="215"/>
    </location>
</feature>
<feature type="compositionally biased region" description="Basic residues" evidence="8">
    <location>
        <begin position="186"/>
        <end position="203"/>
    </location>
</feature>
<dbReference type="InterPro" id="IPR036236">
    <property type="entry name" value="Znf_C2H2_sf"/>
</dbReference>
<evidence type="ECO:0000256" key="6">
    <source>
        <dbReference type="ARBA" id="ARBA00023242"/>
    </source>
</evidence>
<feature type="domain" description="C2H2-type" evidence="9">
    <location>
        <begin position="410"/>
        <end position="437"/>
    </location>
</feature>
<keyword evidence="11" id="KW-1185">Reference proteome</keyword>
<evidence type="ECO:0000256" key="4">
    <source>
        <dbReference type="ARBA" id="ARBA00022771"/>
    </source>
</evidence>
<keyword evidence="2" id="KW-0479">Metal-binding</keyword>
<keyword evidence="5" id="KW-0862">Zinc</keyword>
<feature type="compositionally biased region" description="Polar residues" evidence="8">
    <location>
        <begin position="146"/>
        <end position="156"/>
    </location>
</feature>
<proteinExistence type="predicted"/>
<accession>A0AAD1U818</accession>
<dbReference type="PANTHER" id="PTHR23226">
    <property type="entry name" value="ZINC FINGER AND SCAN DOMAIN-CONTAINING"/>
    <property type="match status" value="1"/>
</dbReference>
<dbReference type="SUPFAM" id="SSF57667">
    <property type="entry name" value="beta-beta-alpha zinc fingers"/>
    <property type="match status" value="1"/>
</dbReference>
<comment type="caution">
    <text evidence="10">The sequence shown here is derived from an EMBL/GenBank/DDBJ whole genome shotgun (WGS) entry which is preliminary data.</text>
</comment>
<sequence>MDDKYAGYWPGGEDKEASIFNGTQSQTESHKEATPESSEVNNSPPVPAQESSSEEIFEDNTQKDSDSDDIFGEETEQQDITNEPPQEESEEIKFQDSTPTTSPKPPSTPQNHPLHHHPPPTSPLSNPPKPLSQPKTPPLPSQKSPATKNSAKTSTPPAKIGPCPKKKLEQTENSTGVCTEETEKRKTVKKRAKKVKKVVKKRPRSQEKGVNRKFKKKVRREEVMVGGVELRGGKRWQNGEEIGPCVVKKETKEEIKVGIKKEGGDLQDDVKSNKPKDLIKEECLTGVFTNENTLSLINMAKSFGQKSCKQLETGEIQNETEKDENNRKDLIKRKKKALEKEFELKCHRYSIEIKPEYFIIQKVSIGKETKRIVTGYKCNIKENGVLCDKIKKSWPDLVDHVGFHLNITRYQCKICDKGFCDRSKLISHMQNHMFEKEEKKYFECPVCGKKYRVFRTLSNHYSGHCKNKDVENSDEMQHLPKTYSFRKLSEAYLDKISQINDLSKYGSFLFCDIMKCDAVSYILKESKESTLNHQTQVETSE</sequence>
<protein>
    <recommendedName>
        <fullName evidence="9">C2H2-type domain-containing protein</fullName>
    </recommendedName>
</protein>
<dbReference type="AlphaFoldDB" id="A0AAD1U818"/>
<dbReference type="PROSITE" id="PS00028">
    <property type="entry name" value="ZINC_FINGER_C2H2_1"/>
    <property type="match status" value="2"/>
</dbReference>
<comment type="subcellular location">
    <subcellularLocation>
        <location evidence="1">Nucleus</location>
    </subcellularLocation>
</comment>
<evidence type="ECO:0000256" key="7">
    <source>
        <dbReference type="PROSITE-ProRule" id="PRU00042"/>
    </source>
</evidence>
<dbReference type="Pfam" id="PF00096">
    <property type="entry name" value="zf-C2H2"/>
    <property type="match status" value="2"/>
</dbReference>
<dbReference type="PANTHER" id="PTHR23226:SF416">
    <property type="entry name" value="FI01424P"/>
    <property type="match status" value="1"/>
</dbReference>
<organism evidence="10 11">
    <name type="scientific">Euplotes crassus</name>
    <dbReference type="NCBI Taxonomy" id="5936"/>
    <lineage>
        <taxon>Eukaryota</taxon>
        <taxon>Sar</taxon>
        <taxon>Alveolata</taxon>
        <taxon>Ciliophora</taxon>
        <taxon>Intramacronucleata</taxon>
        <taxon>Spirotrichea</taxon>
        <taxon>Hypotrichia</taxon>
        <taxon>Euplotida</taxon>
        <taxon>Euplotidae</taxon>
        <taxon>Moneuplotes</taxon>
    </lineage>
</organism>
<keyword evidence="4 7" id="KW-0863">Zinc-finger</keyword>
<name>A0AAD1U818_EUPCR</name>
<dbReference type="Proteomes" id="UP001295684">
    <property type="component" value="Unassembled WGS sequence"/>
</dbReference>